<evidence type="ECO:0000256" key="3">
    <source>
        <dbReference type="ARBA" id="ARBA00022989"/>
    </source>
</evidence>
<dbReference type="GO" id="GO:0016020">
    <property type="term" value="C:membrane"/>
    <property type="evidence" value="ECO:0007669"/>
    <property type="project" value="UniProtKB-SubCell"/>
</dbReference>
<dbReference type="Pfam" id="PF20684">
    <property type="entry name" value="Fung_rhodopsin"/>
    <property type="match status" value="1"/>
</dbReference>
<dbReference type="PANTHER" id="PTHR33048">
    <property type="entry name" value="PTH11-LIKE INTEGRAL MEMBRANE PROTEIN (AFU_ORTHOLOGUE AFUA_5G11245)"/>
    <property type="match status" value="1"/>
</dbReference>
<evidence type="ECO:0000256" key="6">
    <source>
        <dbReference type="SAM" id="Phobius"/>
    </source>
</evidence>
<feature type="transmembrane region" description="Helical" evidence="6">
    <location>
        <begin position="259"/>
        <end position="279"/>
    </location>
</feature>
<protein>
    <recommendedName>
        <fullName evidence="7">Rhodopsin domain-containing protein</fullName>
    </recommendedName>
</protein>
<feature type="transmembrane region" description="Helical" evidence="6">
    <location>
        <begin position="222"/>
        <end position="247"/>
    </location>
</feature>
<evidence type="ECO:0000256" key="5">
    <source>
        <dbReference type="ARBA" id="ARBA00038359"/>
    </source>
</evidence>
<keyword evidence="9" id="KW-1185">Reference proteome</keyword>
<name>A0A7C8J0S4_9PEZI</name>
<evidence type="ECO:0000256" key="4">
    <source>
        <dbReference type="ARBA" id="ARBA00023136"/>
    </source>
</evidence>
<reference evidence="8 9" key="1">
    <citation type="submission" date="2019-12" db="EMBL/GenBank/DDBJ databases">
        <title>Draft genome sequence of the ascomycete Xylaria multiplex DSM 110363.</title>
        <authorList>
            <person name="Buettner E."/>
            <person name="Kellner H."/>
        </authorList>
    </citation>
    <scope>NUCLEOTIDE SEQUENCE [LARGE SCALE GENOMIC DNA]</scope>
    <source>
        <strain evidence="8 9">DSM 110363</strain>
    </source>
</reference>
<keyword evidence="2 6" id="KW-0812">Transmembrane</keyword>
<evidence type="ECO:0000313" key="9">
    <source>
        <dbReference type="Proteomes" id="UP000481858"/>
    </source>
</evidence>
<evidence type="ECO:0000256" key="1">
    <source>
        <dbReference type="ARBA" id="ARBA00004141"/>
    </source>
</evidence>
<evidence type="ECO:0000256" key="2">
    <source>
        <dbReference type="ARBA" id="ARBA00022692"/>
    </source>
</evidence>
<dbReference type="InterPro" id="IPR049326">
    <property type="entry name" value="Rhodopsin_dom_fungi"/>
</dbReference>
<dbReference type="EMBL" id="WUBL01000055">
    <property type="protein sequence ID" value="KAF2968179.1"/>
    <property type="molecule type" value="Genomic_DNA"/>
</dbReference>
<accession>A0A7C8J0S4</accession>
<feature type="domain" description="Rhodopsin" evidence="7">
    <location>
        <begin position="60"/>
        <end position="283"/>
    </location>
</feature>
<keyword evidence="4 6" id="KW-0472">Membrane</keyword>
<feature type="transmembrane region" description="Helical" evidence="6">
    <location>
        <begin position="44"/>
        <end position="64"/>
    </location>
</feature>
<organism evidence="8 9">
    <name type="scientific">Xylaria multiplex</name>
    <dbReference type="NCBI Taxonomy" id="323545"/>
    <lineage>
        <taxon>Eukaryota</taxon>
        <taxon>Fungi</taxon>
        <taxon>Dikarya</taxon>
        <taxon>Ascomycota</taxon>
        <taxon>Pezizomycotina</taxon>
        <taxon>Sordariomycetes</taxon>
        <taxon>Xylariomycetidae</taxon>
        <taxon>Xylariales</taxon>
        <taxon>Xylariaceae</taxon>
        <taxon>Xylaria</taxon>
    </lineage>
</organism>
<proteinExistence type="inferred from homology"/>
<sequence>MDFIDLSKFPPAEQEKILNRPALTPPPGVVPNFDNPPNQNDAGIATNAICLFITLVVVVLRAYAKIVCVKKLHIEDYLVAPALTTYVAYVYCDFWMLRDGGLFVHQWDVRLKDISHTIFILHVGVNLCAGTIMFLKVSILLEWIRIFVPFGTRNRFYWTSMVVLVLHTVFFASWIIAENLSYVKKIHILAASINLIANFVIIALPQWTIWTLQMHIKKKIGVILIFAIGILSLAAGATRLYLSVALYRSDDILYDQSGVYLSALIEMTCLFLVFCVPSIPKVFAETGLVAKVKSMLPGQWQGPPSSADSVGAFTTMVTARGCDSSQGCQETPGILRTTEFTFTAEKAASDQQIAHTEDTKGKMV</sequence>
<feature type="transmembrane region" description="Helical" evidence="6">
    <location>
        <begin position="188"/>
        <end position="210"/>
    </location>
</feature>
<dbReference type="OrthoDB" id="2496787at2759"/>
<dbReference type="PANTHER" id="PTHR33048:SF47">
    <property type="entry name" value="INTEGRAL MEMBRANE PROTEIN-RELATED"/>
    <property type="match status" value="1"/>
</dbReference>
<dbReference type="AlphaFoldDB" id="A0A7C8J0S4"/>
<comment type="subcellular location">
    <subcellularLocation>
        <location evidence="1">Membrane</location>
        <topology evidence="1">Multi-pass membrane protein</topology>
    </subcellularLocation>
</comment>
<feature type="transmembrane region" description="Helical" evidence="6">
    <location>
        <begin position="117"/>
        <end position="144"/>
    </location>
</feature>
<comment type="similarity">
    <text evidence="5">Belongs to the SAT4 family.</text>
</comment>
<dbReference type="InParanoid" id="A0A7C8J0S4"/>
<keyword evidence="3 6" id="KW-1133">Transmembrane helix</keyword>
<gene>
    <name evidence="8" type="ORF">GQX73_g5381</name>
</gene>
<feature type="transmembrane region" description="Helical" evidence="6">
    <location>
        <begin position="76"/>
        <end position="97"/>
    </location>
</feature>
<dbReference type="Proteomes" id="UP000481858">
    <property type="component" value="Unassembled WGS sequence"/>
</dbReference>
<dbReference type="InterPro" id="IPR052337">
    <property type="entry name" value="SAT4-like"/>
</dbReference>
<comment type="caution">
    <text evidence="8">The sequence shown here is derived from an EMBL/GenBank/DDBJ whole genome shotgun (WGS) entry which is preliminary data.</text>
</comment>
<evidence type="ECO:0000259" key="7">
    <source>
        <dbReference type="Pfam" id="PF20684"/>
    </source>
</evidence>
<evidence type="ECO:0000313" key="8">
    <source>
        <dbReference type="EMBL" id="KAF2968179.1"/>
    </source>
</evidence>
<feature type="transmembrane region" description="Helical" evidence="6">
    <location>
        <begin position="156"/>
        <end position="176"/>
    </location>
</feature>